<evidence type="ECO:0000313" key="5">
    <source>
        <dbReference type="EMBL" id="UOB16048.1"/>
    </source>
</evidence>
<dbReference type="GO" id="GO:0016798">
    <property type="term" value="F:hydrolase activity, acting on glycosyl bonds"/>
    <property type="evidence" value="ECO:0007669"/>
    <property type="project" value="InterPro"/>
</dbReference>
<protein>
    <submittedName>
        <fullName evidence="5">Ig domain-containing protein</fullName>
    </submittedName>
</protein>
<dbReference type="RefSeq" id="WP_255841197.1">
    <property type="nucleotide sequence ID" value="NZ_CP094358.1"/>
</dbReference>
<feature type="domain" description="Dystroglycan-type cadherin-like" evidence="4">
    <location>
        <begin position="512"/>
        <end position="602"/>
    </location>
</feature>
<dbReference type="InterPro" id="IPR013783">
    <property type="entry name" value="Ig-like_fold"/>
</dbReference>
<proteinExistence type="predicted"/>
<reference evidence="5" key="1">
    <citation type="submission" date="2022-03" db="EMBL/GenBank/DDBJ databases">
        <title>Description of Abyssus ytuae gen. nov., sp. nov., a novel member of the family Flavobacteriaceae isolated from the sediment of Mariana Trench.</title>
        <authorList>
            <person name="Zhang J."/>
            <person name="Xu X."/>
        </authorList>
    </citation>
    <scope>NUCLEOTIDE SEQUENCE</scope>
    <source>
        <strain evidence="5">MT3330</strain>
    </source>
</reference>
<dbReference type="Pfam" id="PF02018">
    <property type="entry name" value="CBM_4_9"/>
    <property type="match status" value="1"/>
</dbReference>
<dbReference type="EMBL" id="CP094358">
    <property type="protein sequence ID" value="UOB16048.1"/>
    <property type="molecule type" value="Genomic_DNA"/>
</dbReference>
<dbReference type="Gene3D" id="2.60.120.260">
    <property type="entry name" value="Galactose-binding domain-like"/>
    <property type="match status" value="2"/>
</dbReference>
<gene>
    <name evidence="5" type="ORF">MQE35_09885</name>
</gene>
<dbReference type="SUPFAM" id="SSF49313">
    <property type="entry name" value="Cadherin-like"/>
    <property type="match status" value="1"/>
</dbReference>
<dbReference type="Pfam" id="PF05345">
    <property type="entry name" value="He_PIG"/>
    <property type="match status" value="1"/>
</dbReference>
<dbReference type="AlphaFoldDB" id="A0A9E6ZQI0"/>
<dbReference type="InterPro" id="IPR006644">
    <property type="entry name" value="Cadg"/>
</dbReference>
<dbReference type="SMART" id="SM00736">
    <property type="entry name" value="CADG"/>
    <property type="match status" value="1"/>
</dbReference>
<dbReference type="InterPro" id="IPR008979">
    <property type="entry name" value="Galactose-bd-like_sf"/>
</dbReference>
<dbReference type="Gene3D" id="2.60.40.10">
    <property type="entry name" value="Immunoglobulins"/>
    <property type="match status" value="1"/>
</dbReference>
<name>A0A9E6ZQI0_9FLAO</name>
<keyword evidence="6" id="KW-1185">Reference proteome</keyword>
<organism evidence="5 6">
    <name type="scientific">Abyssalbus ytuae</name>
    <dbReference type="NCBI Taxonomy" id="2926907"/>
    <lineage>
        <taxon>Bacteria</taxon>
        <taxon>Pseudomonadati</taxon>
        <taxon>Bacteroidota</taxon>
        <taxon>Flavobacteriia</taxon>
        <taxon>Flavobacteriales</taxon>
        <taxon>Flavobacteriaceae</taxon>
        <taxon>Abyssalbus</taxon>
    </lineage>
</organism>
<feature type="chain" id="PRO_5039701035" evidence="3">
    <location>
        <begin position="21"/>
        <end position="828"/>
    </location>
</feature>
<dbReference type="KEGG" id="fbm:MQE35_09885"/>
<evidence type="ECO:0000256" key="3">
    <source>
        <dbReference type="SAM" id="SignalP"/>
    </source>
</evidence>
<dbReference type="SUPFAM" id="SSF49785">
    <property type="entry name" value="Galactose-binding domain-like"/>
    <property type="match status" value="2"/>
</dbReference>
<evidence type="ECO:0000256" key="1">
    <source>
        <dbReference type="ARBA" id="ARBA00022729"/>
    </source>
</evidence>
<dbReference type="InterPro" id="IPR015919">
    <property type="entry name" value="Cadherin-like_sf"/>
</dbReference>
<dbReference type="GO" id="GO:0005509">
    <property type="term" value="F:calcium ion binding"/>
    <property type="evidence" value="ECO:0007669"/>
    <property type="project" value="InterPro"/>
</dbReference>
<dbReference type="NCBIfam" id="TIGR04183">
    <property type="entry name" value="Por_Secre_tail"/>
    <property type="match status" value="1"/>
</dbReference>
<dbReference type="GO" id="GO:0016020">
    <property type="term" value="C:membrane"/>
    <property type="evidence" value="ECO:0007669"/>
    <property type="project" value="InterPro"/>
</dbReference>
<feature type="signal peptide" evidence="3">
    <location>
        <begin position="1"/>
        <end position="20"/>
    </location>
</feature>
<dbReference type="InterPro" id="IPR026444">
    <property type="entry name" value="Secre_tail"/>
</dbReference>
<dbReference type="Proteomes" id="UP000831290">
    <property type="component" value="Chromosome"/>
</dbReference>
<evidence type="ECO:0000259" key="4">
    <source>
        <dbReference type="SMART" id="SM00736"/>
    </source>
</evidence>
<dbReference type="InterPro" id="IPR003305">
    <property type="entry name" value="CenC_carb-bd"/>
</dbReference>
<keyword evidence="2" id="KW-0378">Hydrolase</keyword>
<evidence type="ECO:0000256" key="2">
    <source>
        <dbReference type="ARBA" id="ARBA00022801"/>
    </source>
</evidence>
<sequence length="828" mass="90947">MNKIITICFLVMATVSVGFGQNTAHKDWDLLDKPVRRAQWIWGAPQNKSVAAQDAYLQFCQNKSINEIYLSCAEFSKDDSVTPTTTHIQLPDQANLAQFITRANAVGIKVWGVYYLYDGTENGDGLDWLGELSTNEHIDNANKIADLFAEYNRNNPTAGFYGIQNDNEPKTDAMLVPWLEYSEAIVDRLAIWNDTLNVEGARPIIHSAALRPGWVNSKQVTYKGSQNYVAYHYLTFSPHGALMNYNSNVTNFKNTGNIILGWADNIPGKQTVSIGIETDDILGQWPDAQYETYADEIFAEDDNTRFNKFEEDMTIAEAEFINYESYDRLAIHSDGYIGHWFDGETDFEVIGAAPAGTQFVDLFQDASPNAMDNNMVTNFSFEDGDSPWVWGYVENGRVNNNAYTGSYSGRIVYDNSVEQTVSGLSPNQEYSLAVKVKKSASAESTSYLTVINYGGSQAVTTIHATTQYDTYSVNFITGSSNTSATFYVYNESNNTIYVDDFELVELNINTAPQITSTPVTTATEGANYSYTLTATDAEGHAILLSAPAIPSWLNFNSSTGVLSGIPSSGDVGNHNITLRASDAASQTDQTFSVTVSAATAPNLVPNFGFEDGDSPWVWGYVENGRVNNNAYTGSYSGRIVYDNSVEQTVSGLSPNQEYSLAVKVKKSASAESTSYLTVINYGDSQVVTTIQATTQYDTYSVNFTTGSSNTSATFYIYNESNNAIYVDDFKLFAVGVLNSSKSVNKPIKTSHTTGVYPTVVEERLNIKSGEDLSALEVSVFGLNGKLLIRKVVNGGSILDVSSLNPSIYIVHVRNGKGLKEVYKIIKKK</sequence>
<accession>A0A9E6ZQI0</accession>
<evidence type="ECO:0000313" key="6">
    <source>
        <dbReference type="Proteomes" id="UP000831290"/>
    </source>
</evidence>
<keyword evidence="1 3" id="KW-0732">Signal</keyword>